<gene>
    <name evidence="1" type="ORF">RhiirA5_429515</name>
</gene>
<dbReference type="VEuPathDB" id="FungiDB:RhiirA1_542783"/>
<reference evidence="1 2" key="1">
    <citation type="submission" date="2016-04" db="EMBL/GenBank/DDBJ databases">
        <title>Genome analyses suggest a sexual origin of heterokaryosis in a supposedly ancient asexual fungus.</title>
        <authorList>
            <person name="Ropars J."/>
            <person name="Sedzielewska K."/>
            <person name="Noel J."/>
            <person name="Charron P."/>
            <person name="Farinelli L."/>
            <person name="Marton T."/>
            <person name="Kruger M."/>
            <person name="Pelin A."/>
            <person name="Brachmann A."/>
            <person name="Corradi N."/>
        </authorList>
    </citation>
    <scope>NUCLEOTIDE SEQUENCE [LARGE SCALE GENOMIC DNA]</scope>
    <source>
        <strain evidence="1 2">A5</strain>
    </source>
</reference>
<accession>A0A2N0NY92</accession>
<dbReference type="EMBL" id="LLXJ01002146">
    <property type="protein sequence ID" value="PKB99545.1"/>
    <property type="molecule type" value="Genomic_DNA"/>
</dbReference>
<evidence type="ECO:0000313" key="2">
    <source>
        <dbReference type="Proteomes" id="UP000232722"/>
    </source>
</evidence>
<organism evidence="1 2">
    <name type="scientific">Rhizophagus irregularis</name>
    <dbReference type="NCBI Taxonomy" id="588596"/>
    <lineage>
        <taxon>Eukaryota</taxon>
        <taxon>Fungi</taxon>
        <taxon>Fungi incertae sedis</taxon>
        <taxon>Mucoromycota</taxon>
        <taxon>Glomeromycotina</taxon>
        <taxon>Glomeromycetes</taxon>
        <taxon>Glomerales</taxon>
        <taxon>Glomeraceae</taxon>
        <taxon>Rhizophagus</taxon>
    </lineage>
</organism>
<dbReference type="Proteomes" id="UP000232722">
    <property type="component" value="Unassembled WGS sequence"/>
</dbReference>
<dbReference type="AlphaFoldDB" id="A0A2N0NY92"/>
<comment type="caution">
    <text evidence="1">The sequence shown here is derived from an EMBL/GenBank/DDBJ whole genome shotgun (WGS) entry which is preliminary data.</text>
</comment>
<evidence type="ECO:0000313" key="1">
    <source>
        <dbReference type="EMBL" id="PKB99545.1"/>
    </source>
</evidence>
<name>A0A2N0NY92_9GLOM</name>
<protein>
    <submittedName>
        <fullName evidence="1">Uncharacterized protein</fullName>
    </submittedName>
</protein>
<reference evidence="1 2" key="2">
    <citation type="submission" date="2017-09" db="EMBL/GenBank/DDBJ databases">
        <title>Extensive intraspecific genome diversity in a model arbuscular mycorrhizal fungus.</title>
        <authorList>
            <person name="Chen E.C."/>
            <person name="Morin E."/>
            <person name="Beaudet D."/>
            <person name="Noel J."/>
            <person name="Ndikumana S."/>
            <person name="Charron P."/>
            <person name="St-Onge C."/>
            <person name="Giorgi J."/>
            <person name="Grigoriev I.V."/>
            <person name="Roux C."/>
            <person name="Martin F.M."/>
            <person name="Corradi N."/>
        </authorList>
    </citation>
    <scope>NUCLEOTIDE SEQUENCE [LARGE SCALE GENOMIC DNA]</scope>
    <source>
        <strain evidence="1 2">A5</strain>
    </source>
</reference>
<sequence>MGVGILTMLASSLGRKSKADEIDDEPGFNKVWGFVTDAEKWYFTKCSQDDEGKLSFKLTKPPLFVAYEDKDMKERAEKILGHIIWLLEESQKADSDVILDKEREVKKYGSSSNLAGKLDTVDRS</sequence>
<proteinExistence type="predicted"/>